<dbReference type="RefSeq" id="WP_115012505.1">
    <property type="nucleotide sequence ID" value="NZ_UGHV01000007.1"/>
</dbReference>
<dbReference type="OrthoDB" id="5329781at2"/>
<gene>
    <name evidence="2" type="ORF">NCTC12410_02097</name>
</gene>
<evidence type="ECO:0000313" key="2">
    <source>
        <dbReference type="EMBL" id="STP06558.1"/>
    </source>
</evidence>
<dbReference type="AlphaFoldDB" id="A0A377JNH8"/>
<protein>
    <submittedName>
        <fullName evidence="2">Uncharacterized protein</fullName>
    </submittedName>
</protein>
<dbReference type="Proteomes" id="UP000254841">
    <property type="component" value="Unassembled WGS sequence"/>
</dbReference>
<proteinExistence type="predicted"/>
<feature type="transmembrane region" description="Helical" evidence="1">
    <location>
        <begin position="48"/>
        <end position="71"/>
    </location>
</feature>
<keyword evidence="1" id="KW-0812">Transmembrane</keyword>
<dbReference type="EMBL" id="UGHV01000007">
    <property type="protein sequence ID" value="STP06558.1"/>
    <property type="molecule type" value="Genomic_DNA"/>
</dbReference>
<sequence>MEVDMIAKAFNDMVFFHAFFMAFFPIPFLINLYTLFTYKTYQKVIIKLWFVMPIIFLLVAWGALAGCYLSKSAMVYDLADWGDDRAYFADFSYGDQADKTT</sequence>
<keyword evidence="1" id="KW-1133">Transmembrane helix</keyword>
<keyword evidence="1" id="KW-0472">Membrane</keyword>
<name>A0A377JNH8_9HELI</name>
<organism evidence="2 3">
    <name type="scientific">Helicobacter canis</name>
    <dbReference type="NCBI Taxonomy" id="29419"/>
    <lineage>
        <taxon>Bacteria</taxon>
        <taxon>Pseudomonadati</taxon>
        <taxon>Campylobacterota</taxon>
        <taxon>Epsilonproteobacteria</taxon>
        <taxon>Campylobacterales</taxon>
        <taxon>Helicobacteraceae</taxon>
        <taxon>Helicobacter</taxon>
    </lineage>
</organism>
<evidence type="ECO:0000256" key="1">
    <source>
        <dbReference type="SAM" id="Phobius"/>
    </source>
</evidence>
<feature type="transmembrane region" description="Helical" evidence="1">
    <location>
        <begin position="14"/>
        <end position="36"/>
    </location>
</feature>
<accession>A0A377JNH8</accession>
<reference evidence="2 3" key="1">
    <citation type="submission" date="2018-06" db="EMBL/GenBank/DDBJ databases">
        <authorList>
            <consortium name="Pathogen Informatics"/>
            <person name="Doyle S."/>
        </authorList>
    </citation>
    <scope>NUCLEOTIDE SEQUENCE [LARGE SCALE GENOMIC DNA]</scope>
    <source>
        <strain evidence="2 3">NCTC12410</strain>
    </source>
</reference>
<evidence type="ECO:0000313" key="3">
    <source>
        <dbReference type="Proteomes" id="UP000254841"/>
    </source>
</evidence>